<evidence type="ECO:0000256" key="4">
    <source>
        <dbReference type="SAM" id="SignalP"/>
    </source>
</evidence>
<name>A0ABZ2LUJ1_9BACT</name>
<keyword evidence="3" id="KW-0175">Coiled coil</keyword>
<evidence type="ECO:0000256" key="3">
    <source>
        <dbReference type="SAM" id="Coils"/>
    </source>
</evidence>
<proteinExistence type="inferred from homology"/>
<dbReference type="InterPro" id="IPR024930">
    <property type="entry name" value="Skp_dom_sf"/>
</dbReference>
<dbReference type="SMART" id="SM00935">
    <property type="entry name" value="OmpH"/>
    <property type="match status" value="1"/>
</dbReference>
<comment type="similarity">
    <text evidence="1">Belongs to the Skp family.</text>
</comment>
<dbReference type="PANTHER" id="PTHR35089:SF1">
    <property type="entry name" value="CHAPERONE PROTEIN SKP"/>
    <property type="match status" value="1"/>
</dbReference>
<protein>
    <submittedName>
        <fullName evidence="5">OmpH family outer membrane protein</fullName>
    </submittedName>
</protein>
<dbReference type="Pfam" id="PF03938">
    <property type="entry name" value="OmpH"/>
    <property type="match status" value="1"/>
</dbReference>
<dbReference type="Gene3D" id="3.30.910.20">
    <property type="entry name" value="Skp domain"/>
    <property type="match status" value="1"/>
</dbReference>
<evidence type="ECO:0000256" key="1">
    <source>
        <dbReference type="ARBA" id="ARBA00009091"/>
    </source>
</evidence>
<feature type="signal peptide" evidence="4">
    <location>
        <begin position="1"/>
        <end position="25"/>
    </location>
</feature>
<dbReference type="EMBL" id="CP089984">
    <property type="protein sequence ID" value="WXB12791.1"/>
    <property type="molecule type" value="Genomic_DNA"/>
</dbReference>
<dbReference type="RefSeq" id="WP_394822411.1">
    <property type="nucleotide sequence ID" value="NZ_CP089984.1"/>
</dbReference>
<organism evidence="5 6">
    <name type="scientific">Pendulispora albinea</name>
    <dbReference type="NCBI Taxonomy" id="2741071"/>
    <lineage>
        <taxon>Bacteria</taxon>
        <taxon>Pseudomonadati</taxon>
        <taxon>Myxococcota</taxon>
        <taxon>Myxococcia</taxon>
        <taxon>Myxococcales</taxon>
        <taxon>Sorangiineae</taxon>
        <taxon>Pendulisporaceae</taxon>
        <taxon>Pendulispora</taxon>
    </lineage>
</organism>
<keyword evidence="6" id="KW-1185">Reference proteome</keyword>
<feature type="coiled-coil region" evidence="3">
    <location>
        <begin position="55"/>
        <end position="119"/>
    </location>
</feature>
<feature type="chain" id="PRO_5046410019" evidence="4">
    <location>
        <begin position="26"/>
        <end position="185"/>
    </location>
</feature>
<sequence length="185" mass="20733">MKLYPRIFAALLAASLFLLGFGARAEMKVAVIDVERAVMQTEDGLRAQASLKKIFDAKQQELNKKQADLQKQREELEKQQKVLSKEAFQKRVEDWQKAMVELQSVFVEYNKDLEKKQKELTEPIAEKLMAIVKRIAAAEGFDIVVHKQAAAYMRSDLDLTDRVIQQYNGGGGGAAKPAAPAAPKK</sequence>
<accession>A0ABZ2LUJ1</accession>
<dbReference type="InterPro" id="IPR005632">
    <property type="entry name" value="Chaperone_Skp"/>
</dbReference>
<dbReference type="PANTHER" id="PTHR35089">
    <property type="entry name" value="CHAPERONE PROTEIN SKP"/>
    <property type="match status" value="1"/>
</dbReference>
<dbReference type="SUPFAM" id="SSF111384">
    <property type="entry name" value="OmpH-like"/>
    <property type="match status" value="1"/>
</dbReference>
<reference evidence="5 6" key="1">
    <citation type="submission" date="2021-12" db="EMBL/GenBank/DDBJ databases">
        <title>Discovery of the Pendulisporaceae a myxobacterial family with distinct sporulation behavior and unique specialized metabolism.</title>
        <authorList>
            <person name="Garcia R."/>
            <person name="Popoff A."/>
            <person name="Bader C.D."/>
            <person name="Loehr J."/>
            <person name="Walesch S."/>
            <person name="Walt C."/>
            <person name="Boldt J."/>
            <person name="Bunk B."/>
            <person name="Haeckl F.J.F.P.J."/>
            <person name="Gunesch A.P."/>
            <person name="Birkelbach J."/>
            <person name="Nuebel U."/>
            <person name="Pietschmann T."/>
            <person name="Bach T."/>
            <person name="Mueller R."/>
        </authorList>
    </citation>
    <scope>NUCLEOTIDE SEQUENCE [LARGE SCALE GENOMIC DNA]</scope>
    <source>
        <strain evidence="5 6">MSr11954</strain>
    </source>
</reference>
<dbReference type="Proteomes" id="UP001370348">
    <property type="component" value="Chromosome"/>
</dbReference>
<keyword evidence="2 4" id="KW-0732">Signal</keyword>
<evidence type="ECO:0000256" key="2">
    <source>
        <dbReference type="ARBA" id="ARBA00022729"/>
    </source>
</evidence>
<evidence type="ECO:0000313" key="6">
    <source>
        <dbReference type="Proteomes" id="UP001370348"/>
    </source>
</evidence>
<evidence type="ECO:0000313" key="5">
    <source>
        <dbReference type="EMBL" id="WXB12791.1"/>
    </source>
</evidence>
<gene>
    <name evidence="5" type="ORF">LZC94_33690</name>
</gene>